<dbReference type="PIRSF" id="PIRSF018427">
    <property type="entry name" value="Isopntndiph_ism"/>
    <property type="match status" value="1"/>
</dbReference>
<evidence type="ECO:0000256" key="8">
    <source>
        <dbReference type="ARBA" id="ARBA00023229"/>
    </source>
</evidence>
<dbReference type="InterPro" id="IPR011876">
    <property type="entry name" value="IsopentenylPP_isomerase_typ1"/>
</dbReference>
<dbReference type="PANTHER" id="PTHR10885:SF0">
    <property type="entry name" value="ISOPENTENYL-DIPHOSPHATE DELTA-ISOMERASE"/>
    <property type="match status" value="1"/>
</dbReference>
<comment type="pathway">
    <text evidence="1">Isoprenoid biosynthesis; dimethylallyl diphosphate biosynthesis; dimethylallyl diphosphate from isopentenyl diphosphate: step 1/1.</text>
</comment>
<evidence type="ECO:0000313" key="13">
    <source>
        <dbReference type="Proteomes" id="UP001162741"/>
    </source>
</evidence>
<dbReference type="EMBL" id="CP107006">
    <property type="protein sequence ID" value="UYQ92440.1"/>
    <property type="molecule type" value="Genomic_DNA"/>
</dbReference>
<dbReference type="CDD" id="cd02885">
    <property type="entry name" value="NUDIX_IPP_Isomerase"/>
    <property type="match status" value="1"/>
</dbReference>
<dbReference type="EC" id="5.3.3.2" evidence="3 10"/>
<evidence type="ECO:0000256" key="1">
    <source>
        <dbReference type="ARBA" id="ARBA00004826"/>
    </source>
</evidence>
<evidence type="ECO:0000256" key="6">
    <source>
        <dbReference type="ARBA" id="ARBA00022842"/>
    </source>
</evidence>
<organism evidence="12 13">
    <name type="scientific">Chitinophaga horti</name>
    <dbReference type="NCBI Taxonomy" id="2920382"/>
    <lineage>
        <taxon>Bacteria</taxon>
        <taxon>Pseudomonadati</taxon>
        <taxon>Bacteroidota</taxon>
        <taxon>Chitinophagia</taxon>
        <taxon>Chitinophagales</taxon>
        <taxon>Chitinophagaceae</taxon>
        <taxon>Chitinophaga</taxon>
    </lineage>
</organism>
<dbReference type="GO" id="GO:0004452">
    <property type="term" value="F:isopentenyl-diphosphate delta-isomerase activity"/>
    <property type="evidence" value="ECO:0007669"/>
    <property type="project" value="UniProtKB-EC"/>
</dbReference>
<dbReference type="RefSeq" id="WP_244844814.1">
    <property type="nucleotide sequence ID" value="NZ_CP107006.1"/>
</dbReference>
<keyword evidence="5" id="KW-0479">Metal-binding</keyword>
<dbReference type="SUPFAM" id="SSF55811">
    <property type="entry name" value="Nudix"/>
    <property type="match status" value="1"/>
</dbReference>
<gene>
    <name evidence="12" type="primary">idi</name>
    <name evidence="12" type="ORF">MKQ68_20360</name>
</gene>
<reference evidence="12" key="1">
    <citation type="submission" date="2022-10" db="EMBL/GenBank/DDBJ databases">
        <title>Chitinophaga sp. nov., isolated from soil.</title>
        <authorList>
            <person name="Jeon C.O."/>
        </authorList>
    </citation>
    <scope>NUCLEOTIDE SEQUENCE</scope>
    <source>
        <strain evidence="12">R8</strain>
    </source>
</reference>
<evidence type="ECO:0000256" key="2">
    <source>
        <dbReference type="ARBA" id="ARBA00007579"/>
    </source>
</evidence>
<evidence type="ECO:0000256" key="10">
    <source>
        <dbReference type="NCBIfam" id="TIGR02150"/>
    </source>
</evidence>
<protein>
    <recommendedName>
        <fullName evidence="3 10">Isopentenyl-diphosphate delta-isomerase</fullName>
        <ecNumber evidence="3 10">5.3.3.2</ecNumber>
    </recommendedName>
</protein>
<dbReference type="NCBIfam" id="NF002995">
    <property type="entry name" value="PRK03759.1"/>
    <property type="match status" value="1"/>
</dbReference>
<proteinExistence type="inferred from homology"/>
<dbReference type="PROSITE" id="PS51462">
    <property type="entry name" value="NUDIX"/>
    <property type="match status" value="1"/>
</dbReference>
<keyword evidence="13" id="KW-1185">Reference proteome</keyword>
<dbReference type="NCBIfam" id="TIGR02150">
    <property type="entry name" value="IPP_isom_1"/>
    <property type="match status" value="1"/>
</dbReference>
<evidence type="ECO:0000259" key="11">
    <source>
        <dbReference type="PROSITE" id="PS51462"/>
    </source>
</evidence>
<dbReference type="InterPro" id="IPR000086">
    <property type="entry name" value="NUDIX_hydrolase_dom"/>
</dbReference>
<keyword evidence="7" id="KW-0464">Manganese</keyword>
<dbReference type="Pfam" id="PF00293">
    <property type="entry name" value="NUDIX"/>
    <property type="match status" value="1"/>
</dbReference>
<dbReference type="PANTHER" id="PTHR10885">
    <property type="entry name" value="ISOPENTENYL-DIPHOSPHATE DELTA-ISOMERASE"/>
    <property type="match status" value="1"/>
</dbReference>
<evidence type="ECO:0000313" key="12">
    <source>
        <dbReference type="EMBL" id="UYQ92440.1"/>
    </source>
</evidence>
<evidence type="ECO:0000256" key="5">
    <source>
        <dbReference type="ARBA" id="ARBA00022723"/>
    </source>
</evidence>
<evidence type="ECO:0000256" key="3">
    <source>
        <dbReference type="ARBA" id="ARBA00012057"/>
    </source>
</evidence>
<feature type="domain" description="Nudix hydrolase" evidence="11">
    <location>
        <begin position="33"/>
        <end position="165"/>
    </location>
</feature>
<accession>A0ABY6IYS9</accession>
<keyword evidence="6" id="KW-0460">Magnesium</keyword>
<dbReference type="InterPro" id="IPR056375">
    <property type="entry name" value="Idi_bact"/>
</dbReference>
<dbReference type="Proteomes" id="UP001162741">
    <property type="component" value="Chromosome"/>
</dbReference>
<keyword evidence="4" id="KW-0963">Cytoplasm</keyword>
<keyword evidence="8" id="KW-0414">Isoprene biosynthesis</keyword>
<name>A0ABY6IYS9_9BACT</name>
<evidence type="ECO:0000256" key="7">
    <source>
        <dbReference type="ARBA" id="ARBA00023211"/>
    </source>
</evidence>
<evidence type="ECO:0000256" key="9">
    <source>
        <dbReference type="ARBA" id="ARBA00023235"/>
    </source>
</evidence>
<dbReference type="HAMAP" id="MF_00202">
    <property type="entry name" value="Idi"/>
    <property type="match status" value="1"/>
</dbReference>
<comment type="similarity">
    <text evidence="2">Belongs to the IPP isomerase type 1 family.</text>
</comment>
<evidence type="ECO:0000256" key="4">
    <source>
        <dbReference type="ARBA" id="ARBA00022490"/>
    </source>
</evidence>
<dbReference type="Gene3D" id="3.90.79.10">
    <property type="entry name" value="Nucleoside Triphosphate Pyrophosphohydrolase"/>
    <property type="match status" value="1"/>
</dbReference>
<dbReference type="InterPro" id="IPR015797">
    <property type="entry name" value="NUDIX_hydrolase-like_dom_sf"/>
</dbReference>
<sequence>MLSNAISASVILVDEHDEPTGIMEKLEAHEKGLLHRAFSVFVFNNEGHMLLQQRADGKYHSPGLWTNTCCSHPSPGESTMAAAHRRLKEEMGFDCGLEEAFHFTYRATFDNGLIEHEFDHVFIGHFNGEITPNPEEVGSYRYLPLADIRRWVADKPSEFTPWFKIALPEVEAYLEGRYPA</sequence>
<keyword evidence="9 12" id="KW-0413">Isomerase</keyword>